<keyword evidence="4 8" id="KW-0418">Kinase</keyword>
<evidence type="ECO:0000256" key="4">
    <source>
        <dbReference type="ARBA" id="ARBA00022777"/>
    </source>
</evidence>
<evidence type="ECO:0000259" key="7">
    <source>
        <dbReference type="Pfam" id="PF02518"/>
    </source>
</evidence>
<name>A0A2M9BZ08_9MICO</name>
<dbReference type="Gene3D" id="1.20.5.1930">
    <property type="match status" value="1"/>
</dbReference>
<dbReference type="GO" id="GO:0004673">
    <property type="term" value="F:protein histidine kinase activity"/>
    <property type="evidence" value="ECO:0007669"/>
    <property type="project" value="UniProtKB-EC"/>
</dbReference>
<dbReference type="AlphaFoldDB" id="A0A2M9BZ08"/>
<feature type="domain" description="Histidine kinase/HSP90-like ATPase" evidence="7">
    <location>
        <begin position="176"/>
        <end position="289"/>
    </location>
</feature>
<keyword evidence="6" id="KW-1133">Transmembrane helix</keyword>
<keyword evidence="5" id="KW-0902">Two-component regulatory system</keyword>
<feature type="transmembrane region" description="Helical" evidence="6">
    <location>
        <begin position="13"/>
        <end position="36"/>
    </location>
</feature>
<evidence type="ECO:0000256" key="2">
    <source>
        <dbReference type="ARBA" id="ARBA00012438"/>
    </source>
</evidence>
<reference evidence="8 9" key="1">
    <citation type="submission" date="2017-11" db="EMBL/GenBank/DDBJ databases">
        <title>Genomic Encyclopedia of Archaeal and Bacterial Type Strains, Phase II (KMG-II): From Individual Species to Whole Genera.</title>
        <authorList>
            <person name="Goeker M."/>
        </authorList>
    </citation>
    <scope>NUCLEOTIDE SEQUENCE [LARGE SCALE GENOMIC DNA]</scope>
    <source>
        <strain evidence="8 9">DSM 25625</strain>
    </source>
</reference>
<dbReference type="EMBL" id="PGFB01000002">
    <property type="protein sequence ID" value="PJJ63321.1"/>
    <property type="molecule type" value="Genomic_DNA"/>
</dbReference>
<dbReference type="PANTHER" id="PTHR24421">
    <property type="entry name" value="NITRATE/NITRITE SENSOR PROTEIN NARX-RELATED"/>
    <property type="match status" value="1"/>
</dbReference>
<keyword evidence="9" id="KW-1185">Reference proteome</keyword>
<dbReference type="Pfam" id="PF02518">
    <property type="entry name" value="HATPase_c"/>
    <property type="match status" value="1"/>
</dbReference>
<dbReference type="PANTHER" id="PTHR24421:SF10">
    <property type="entry name" value="NITRATE_NITRITE SENSOR PROTEIN NARQ"/>
    <property type="match status" value="1"/>
</dbReference>
<dbReference type="RefSeq" id="WP_245861356.1">
    <property type="nucleotide sequence ID" value="NZ_PGFB01000002.1"/>
</dbReference>
<evidence type="ECO:0000256" key="5">
    <source>
        <dbReference type="ARBA" id="ARBA00023012"/>
    </source>
</evidence>
<sequence length="303" mass="32845">MSEWFDAVAQLPWWAYAAAFLGLLALFVLFLVLWISARVSARRRDRARGNAEIERIELELALAEQTGRLRIVHDLQSVAVQSLSRLLTEAEGVRYAGEGDPDAAVRATANLVEHGRATLGDLRRVLTVAHEGEKAPAPQLGLESVNELVSVMRRSGLDIEVVETGERFELKQGADVAIYRILQAALANALKHGGAGTQARVAFSWTQDGLQLAVEDDGIRSAARRAGLDPEQIAKETAYTVDDDLRALTQTVNGAGLSNMRERAQLFGGMLSTQTIPGVGFSVSAVFPALRYHNGVHGVNLAR</sequence>
<organism evidence="8 9">
    <name type="scientific">Compostimonas suwonensis</name>
    <dbReference type="NCBI Taxonomy" id="1048394"/>
    <lineage>
        <taxon>Bacteria</taxon>
        <taxon>Bacillati</taxon>
        <taxon>Actinomycetota</taxon>
        <taxon>Actinomycetes</taxon>
        <taxon>Micrococcales</taxon>
        <taxon>Microbacteriaceae</taxon>
        <taxon>Compostimonas</taxon>
    </lineage>
</organism>
<dbReference type="Gene3D" id="3.30.565.10">
    <property type="entry name" value="Histidine kinase-like ATPase, C-terminal domain"/>
    <property type="match status" value="1"/>
</dbReference>
<dbReference type="SUPFAM" id="SSF55874">
    <property type="entry name" value="ATPase domain of HSP90 chaperone/DNA topoisomerase II/histidine kinase"/>
    <property type="match status" value="1"/>
</dbReference>
<dbReference type="InterPro" id="IPR050482">
    <property type="entry name" value="Sensor_HK_TwoCompSys"/>
</dbReference>
<dbReference type="EC" id="2.7.13.3" evidence="2"/>
<dbReference type="Proteomes" id="UP000230161">
    <property type="component" value="Unassembled WGS sequence"/>
</dbReference>
<protein>
    <recommendedName>
        <fullName evidence="2">histidine kinase</fullName>
        <ecNumber evidence="2">2.7.13.3</ecNumber>
    </recommendedName>
</protein>
<evidence type="ECO:0000256" key="6">
    <source>
        <dbReference type="SAM" id="Phobius"/>
    </source>
</evidence>
<keyword evidence="3" id="KW-0808">Transferase</keyword>
<keyword evidence="6" id="KW-0812">Transmembrane</keyword>
<dbReference type="GO" id="GO:0000160">
    <property type="term" value="P:phosphorelay signal transduction system"/>
    <property type="evidence" value="ECO:0007669"/>
    <property type="project" value="UniProtKB-KW"/>
</dbReference>
<evidence type="ECO:0000313" key="9">
    <source>
        <dbReference type="Proteomes" id="UP000230161"/>
    </source>
</evidence>
<dbReference type="InterPro" id="IPR036890">
    <property type="entry name" value="HATPase_C_sf"/>
</dbReference>
<evidence type="ECO:0000256" key="3">
    <source>
        <dbReference type="ARBA" id="ARBA00022679"/>
    </source>
</evidence>
<keyword evidence="6" id="KW-0472">Membrane</keyword>
<evidence type="ECO:0000313" key="8">
    <source>
        <dbReference type="EMBL" id="PJJ63321.1"/>
    </source>
</evidence>
<gene>
    <name evidence="8" type="ORF">CLV54_0985</name>
</gene>
<proteinExistence type="predicted"/>
<dbReference type="CDD" id="cd16917">
    <property type="entry name" value="HATPase_UhpB-NarQ-NarX-like"/>
    <property type="match status" value="1"/>
</dbReference>
<comment type="caution">
    <text evidence="8">The sequence shown here is derived from an EMBL/GenBank/DDBJ whole genome shotgun (WGS) entry which is preliminary data.</text>
</comment>
<evidence type="ECO:0000256" key="1">
    <source>
        <dbReference type="ARBA" id="ARBA00000085"/>
    </source>
</evidence>
<accession>A0A2M9BZ08</accession>
<dbReference type="InterPro" id="IPR003594">
    <property type="entry name" value="HATPase_dom"/>
</dbReference>
<comment type="catalytic activity">
    <reaction evidence="1">
        <text>ATP + protein L-histidine = ADP + protein N-phospho-L-histidine.</text>
        <dbReference type="EC" id="2.7.13.3"/>
    </reaction>
</comment>